<sequence length="338" mass="37579">MTIFNFNCLRSGVQLHRYASALMCLVLCCLLSACSMAELQRGRTLVQLSQFQFRDGGKAIYYQLEKKPWRQQDGDAPLANLIFVISGSDCVSMGEFLPQYFSGLEGESGRTRILILHKRYILPGSNGQACGDAFVRADHPSRWQADQLEFMRVQLAKLKQQGITPKRVIVWGVSEGAELAPLLAQQIQATHLVLLSHSGKNALDAYRALATHYPTMQQGWRTLQTALLTVPADPDATRIHGRSWRYWSEIAAIPQKQNLLHAGIPVFLAVGEADPVIPPGAVDDLQQAFKLAGRQIHISRFPGVGHSLGGKDANRLPDFMHQVDNWLAETDVHQTSMQ</sequence>
<keyword evidence="2" id="KW-0378">Hydrolase</keyword>
<dbReference type="Pfam" id="PF01738">
    <property type="entry name" value="DLH"/>
    <property type="match status" value="1"/>
</dbReference>
<keyword evidence="3" id="KW-1185">Reference proteome</keyword>
<dbReference type="Gene3D" id="3.40.50.1820">
    <property type="entry name" value="alpha/beta hydrolase"/>
    <property type="match status" value="1"/>
</dbReference>
<dbReference type="EMBL" id="JACOGF010000006">
    <property type="protein sequence ID" value="MBC3918385.1"/>
    <property type="molecule type" value="Genomic_DNA"/>
</dbReference>
<evidence type="ECO:0000259" key="1">
    <source>
        <dbReference type="Pfam" id="PF01738"/>
    </source>
</evidence>
<dbReference type="SUPFAM" id="SSF53474">
    <property type="entry name" value="alpha/beta-Hydrolases"/>
    <property type="match status" value="1"/>
</dbReference>
<dbReference type="PANTHER" id="PTHR43265">
    <property type="entry name" value="ESTERASE ESTD"/>
    <property type="match status" value="1"/>
</dbReference>
<dbReference type="Proteomes" id="UP000650424">
    <property type="component" value="Unassembled WGS sequence"/>
</dbReference>
<dbReference type="InterPro" id="IPR029058">
    <property type="entry name" value="AB_hydrolase_fold"/>
</dbReference>
<name>A0ABR6ZR64_9BURK</name>
<dbReference type="RefSeq" id="WP_186947660.1">
    <property type="nucleotide sequence ID" value="NZ_JACOGF010000006.1"/>
</dbReference>
<protein>
    <submittedName>
        <fullName evidence="2">Dienelactone hydrolase family protein</fullName>
    </submittedName>
</protein>
<feature type="domain" description="Dienelactone hydrolase" evidence="1">
    <location>
        <begin position="254"/>
        <end position="310"/>
    </location>
</feature>
<reference evidence="2 3" key="1">
    <citation type="submission" date="2020-08" db="EMBL/GenBank/DDBJ databases">
        <title>Novel species isolated from subtropical streams in China.</title>
        <authorList>
            <person name="Lu H."/>
        </authorList>
    </citation>
    <scope>NUCLEOTIDE SEQUENCE [LARGE SCALE GENOMIC DNA]</scope>
    <source>
        <strain evidence="2 3">CY18W</strain>
    </source>
</reference>
<dbReference type="PANTHER" id="PTHR43265:SF1">
    <property type="entry name" value="ESTERASE ESTD"/>
    <property type="match status" value="1"/>
</dbReference>
<organism evidence="2 3">
    <name type="scientific">Undibacterium hunanense</name>
    <dbReference type="NCBI Taxonomy" id="2762292"/>
    <lineage>
        <taxon>Bacteria</taxon>
        <taxon>Pseudomonadati</taxon>
        <taxon>Pseudomonadota</taxon>
        <taxon>Betaproteobacteria</taxon>
        <taxon>Burkholderiales</taxon>
        <taxon>Oxalobacteraceae</taxon>
        <taxon>Undibacterium</taxon>
    </lineage>
</organism>
<dbReference type="InterPro" id="IPR002925">
    <property type="entry name" value="Dienelactn_hydro"/>
</dbReference>
<gene>
    <name evidence="2" type="ORF">H8L32_12910</name>
</gene>
<dbReference type="InterPro" id="IPR053145">
    <property type="entry name" value="AB_hydrolase_Est10"/>
</dbReference>
<dbReference type="GO" id="GO:0016787">
    <property type="term" value="F:hydrolase activity"/>
    <property type="evidence" value="ECO:0007669"/>
    <property type="project" value="UniProtKB-KW"/>
</dbReference>
<evidence type="ECO:0000313" key="3">
    <source>
        <dbReference type="Proteomes" id="UP000650424"/>
    </source>
</evidence>
<accession>A0ABR6ZR64</accession>
<proteinExistence type="predicted"/>
<comment type="caution">
    <text evidence="2">The sequence shown here is derived from an EMBL/GenBank/DDBJ whole genome shotgun (WGS) entry which is preliminary data.</text>
</comment>
<evidence type="ECO:0000313" key="2">
    <source>
        <dbReference type="EMBL" id="MBC3918385.1"/>
    </source>
</evidence>